<dbReference type="AlphaFoldDB" id="A0A147I9D9"/>
<keyword evidence="4" id="KW-1185">Reference proteome</keyword>
<feature type="transmembrane region" description="Helical" evidence="1">
    <location>
        <begin position="170"/>
        <end position="191"/>
    </location>
</feature>
<comment type="caution">
    <text evidence="3">The sequence shown here is derived from an EMBL/GenBank/DDBJ whole genome shotgun (WGS) entry which is preliminary data.</text>
</comment>
<gene>
    <name evidence="3" type="ORF">NS334_01795</name>
</gene>
<evidence type="ECO:0000313" key="3">
    <source>
        <dbReference type="EMBL" id="KTT76159.1"/>
    </source>
</evidence>
<feature type="transmembrane region" description="Helical" evidence="1">
    <location>
        <begin position="89"/>
        <end position="108"/>
    </location>
</feature>
<name>A0A147I9D9_9SPHN</name>
<dbReference type="PATRIC" id="fig|869719.3.peg.2033"/>
<dbReference type="InterPro" id="IPR046303">
    <property type="entry name" value="DUF6418"/>
</dbReference>
<feature type="domain" description="DUF6418" evidence="2">
    <location>
        <begin position="327"/>
        <end position="434"/>
    </location>
</feature>
<sequence length="467" mass="51450">MYLLHFLLAAGAAYGAVAFPSGAWAYVATLLFGSFCLGLLRVAPATFLLFVPLLALRLTEFLSGAAIENGAYMLETTTYGRPTGAFCRLLLLYLVFFGAATLVVESGWLRLRQRFLSAPTRWESQAKFIWAVLLAFAVIISAYLLRLAINNGTPLFSGIDRFRYLEIIDSPIYRGFLTNRIVLIPFVGALFATPGYRGKAFGYIVWLVATSIIFGEKFTSLLMILSLFAIPAGLVHIANDRPIPVGTIAGIATALVVVTIPAVLVSYGALSDFDGAVQRYGQRAALQGQLWYQADLHYLKAVNFEDRVIAADMASWPNPAAQSPEKAGTRFGLYYVMQPFTSSRLLGWTQEGGTGFVFSLYPYFLRALGVVGLLIMGVLLAIYHGLVMRWLAEGLAEASWLAALLFGRVMSTIYAAYTTGYLWNCFGISTVVYLSAGLFLLWESRRANSRTRPMMRSAARRVTQRFS</sequence>
<feature type="transmembrane region" description="Helical" evidence="1">
    <location>
        <begin position="128"/>
        <end position="149"/>
    </location>
</feature>
<feature type="transmembrane region" description="Helical" evidence="1">
    <location>
        <begin position="395"/>
        <end position="415"/>
    </location>
</feature>
<feature type="transmembrane region" description="Helical" evidence="1">
    <location>
        <begin position="242"/>
        <end position="264"/>
    </location>
</feature>
<evidence type="ECO:0000259" key="2">
    <source>
        <dbReference type="Pfam" id="PF19982"/>
    </source>
</evidence>
<feature type="transmembrane region" description="Helical" evidence="1">
    <location>
        <begin position="363"/>
        <end position="383"/>
    </location>
</feature>
<dbReference type="Pfam" id="PF19982">
    <property type="entry name" value="DUF6418"/>
    <property type="match status" value="1"/>
</dbReference>
<evidence type="ECO:0000256" key="1">
    <source>
        <dbReference type="SAM" id="Phobius"/>
    </source>
</evidence>
<organism evidence="3 4">
    <name type="scientific">Sphingomonas endophytica</name>
    <dbReference type="NCBI Taxonomy" id="869719"/>
    <lineage>
        <taxon>Bacteria</taxon>
        <taxon>Pseudomonadati</taxon>
        <taxon>Pseudomonadota</taxon>
        <taxon>Alphaproteobacteria</taxon>
        <taxon>Sphingomonadales</taxon>
        <taxon>Sphingomonadaceae</taxon>
        <taxon>Sphingomonas</taxon>
    </lineage>
</organism>
<keyword evidence="1" id="KW-0812">Transmembrane</keyword>
<dbReference type="EMBL" id="LDTB01000004">
    <property type="protein sequence ID" value="KTT76159.1"/>
    <property type="molecule type" value="Genomic_DNA"/>
</dbReference>
<feature type="transmembrane region" description="Helical" evidence="1">
    <location>
        <begin position="203"/>
        <end position="230"/>
    </location>
</feature>
<dbReference type="Proteomes" id="UP000074310">
    <property type="component" value="Unassembled WGS sequence"/>
</dbReference>
<keyword evidence="1" id="KW-0472">Membrane</keyword>
<proteinExistence type="predicted"/>
<evidence type="ECO:0000313" key="4">
    <source>
        <dbReference type="Proteomes" id="UP000074310"/>
    </source>
</evidence>
<accession>A0A147I9D9</accession>
<feature type="transmembrane region" description="Helical" evidence="1">
    <location>
        <begin position="25"/>
        <end position="51"/>
    </location>
</feature>
<feature type="transmembrane region" description="Helical" evidence="1">
    <location>
        <begin position="421"/>
        <end position="442"/>
    </location>
</feature>
<reference evidence="3 4" key="1">
    <citation type="journal article" date="2016" name="Front. Microbiol.">
        <title>Genomic Resource of Rice Seed Associated Bacteria.</title>
        <authorList>
            <person name="Midha S."/>
            <person name="Bansal K."/>
            <person name="Sharma S."/>
            <person name="Kumar N."/>
            <person name="Patil P.P."/>
            <person name="Chaudhry V."/>
            <person name="Patil P.B."/>
        </authorList>
    </citation>
    <scope>NUCLEOTIDE SEQUENCE [LARGE SCALE GENOMIC DNA]</scope>
    <source>
        <strain evidence="3 4">NS334</strain>
    </source>
</reference>
<protein>
    <recommendedName>
        <fullName evidence="2">DUF6418 domain-containing protein</fullName>
    </recommendedName>
</protein>
<keyword evidence="1" id="KW-1133">Transmembrane helix</keyword>